<keyword evidence="8" id="KW-1185">Reference proteome</keyword>
<dbReference type="InterPro" id="IPR027417">
    <property type="entry name" value="P-loop_NTPase"/>
</dbReference>
<dbReference type="SMART" id="SM00382">
    <property type="entry name" value="AAA"/>
    <property type="match status" value="1"/>
</dbReference>
<dbReference type="InterPro" id="IPR017871">
    <property type="entry name" value="ABC_transporter-like_CS"/>
</dbReference>
<accession>C6CCX5</accession>
<keyword evidence="2" id="KW-0547">Nucleotide-binding</keyword>
<evidence type="ECO:0000256" key="1">
    <source>
        <dbReference type="ARBA" id="ARBA00022448"/>
    </source>
</evidence>
<dbReference type="PANTHER" id="PTHR42794:SF1">
    <property type="entry name" value="HEMIN IMPORT ATP-BINDING PROTEIN HMUV"/>
    <property type="match status" value="1"/>
</dbReference>
<dbReference type="KEGG" id="dda:Dd703_1212"/>
<dbReference type="STRING" id="579405.Dd703_1212"/>
<dbReference type="PANTHER" id="PTHR42794">
    <property type="entry name" value="HEMIN IMPORT ATP-BINDING PROTEIN HMUV"/>
    <property type="match status" value="1"/>
</dbReference>
<protein>
    <submittedName>
        <fullName evidence="7">ABC transporter related</fullName>
    </submittedName>
</protein>
<evidence type="ECO:0000313" key="8">
    <source>
        <dbReference type="Proteomes" id="UP000002734"/>
    </source>
</evidence>
<dbReference type="GO" id="GO:0005524">
    <property type="term" value="F:ATP binding"/>
    <property type="evidence" value="ECO:0007669"/>
    <property type="project" value="UniProtKB-KW"/>
</dbReference>
<dbReference type="HOGENOM" id="CLU_000604_1_11_6"/>
<keyword evidence="4" id="KW-1278">Translocase</keyword>
<dbReference type="InterPro" id="IPR003439">
    <property type="entry name" value="ABC_transporter-like_ATP-bd"/>
</dbReference>
<evidence type="ECO:0000259" key="6">
    <source>
        <dbReference type="PROSITE" id="PS50893"/>
    </source>
</evidence>
<dbReference type="PROSITE" id="PS50893">
    <property type="entry name" value="ABC_TRANSPORTER_2"/>
    <property type="match status" value="1"/>
</dbReference>
<organism evidence="7 8">
    <name type="scientific">Musicola paradisiaca (strain Ech703)</name>
    <name type="common">Dickeya paradisiaca</name>
    <name type="synonym">Dickeya dadantii</name>
    <dbReference type="NCBI Taxonomy" id="579405"/>
    <lineage>
        <taxon>Bacteria</taxon>
        <taxon>Pseudomonadati</taxon>
        <taxon>Pseudomonadota</taxon>
        <taxon>Gammaproteobacteria</taxon>
        <taxon>Enterobacterales</taxon>
        <taxon>Pectobacteriaceae</taxon>
        <taxon>Musicola</taxon>
    </lineage>
</organism>
<keyword evidence="1" id="KW-0813">Transport</keyword>
<name>C6CCX5_MUSP7</name>
<dbReference type="eggNOG" id="COG4559">
    <property type="taxonomic scope" value="Bacteria"/>
</dbReference>
<evidence type="ECO:0000256" key="4">
    <source>
        <dbReference type="ARBA" id="ARBA00022967"/>
    </source>
</evidence>
<dbReference type="SUPFAM" id="SSF52540">
    <property type="entry name" value="P-loop containing nucleoside triphosphate hydrolases"/>
    <property type="match status" value="1"/>
</dbReference>
<dbReference type="EMBL" id="CP001654">
    <property type="protein sequence ID" value="ACS85016.1"/>
    <property type="molecule type" value="Genomic_DNA"/>
</dbReference>
<keyword evidence="3" id="KW-0067">ATP-binding</keyword>
<evidence type="ECO:0000313" key="7">
    <source>
        <dbReference type="EMBL" id="ACS85016.1"/>
    </source>
</evidence>
<evidence type="ECO:0000256" key="3">
    <source>
        <dbReference type="ARBA" id="ARBA00022840"/>
    </source>
</evidence>
<dbReference type="PROSITE" id="PS00211">
    <property type="entry name" value="ABC_TRANSPORTER_1"/>
    <property type="match status" value="1"/>
</dbReference>
<dbReference type="RefSeq" id="WP_012764833.1">
    <property type="nucleotide sequence ID" value="NC_012880.1"/>
</dbReference>
<dbReference type="Pfam" id="PF00005">
    <property type="entry name" value="ABC_tran"/>
    <property type="match status" value="1"/>
</dbReference>
<dbReference type="GO" id="GO:0016887">
    <property type="term" value="F:ATP hydrolysis activity"/>
    <property type="evidence" value="ECO:0007669"/>
    <property type="project" value="InterPro"/>
</dbReference>
<dbReference type="InterPro" id="IPR003593">
    <property type="entry name" value="AAA+_ATPase"/>
</dbReference>
<dbReference type="Gene3D" id="3.40.50.300">
    <property type="entry name" value="P-loop containing nucleotide triphosphate hydrolases"/>
    <property type="match status" value="1"/>
</dbReference>
<dbReference type="CDD" id="cd03214">
    <property type="entry name" value="ABC_Iron-Siderophores_B12_Hemin"/>
    <property type="match status" value="1"/>
</dbReference>
<feature type="domain" description="ABC transporter" evidence="6">
    <location>
        <begin position="9"/>
        <end position="245"/>
    </location>
</feature>
<proteinExistence type="predicted"/>
<dbReference type="NCBIfam" id="NF010068">
    <property type="entry name" value="PRK13548.1"/>
    <property type="match status" value="1"/>
</dbReference>
<gene>
    <name evidence="7" type="ordered locus">Dd703_1212</name>
</gene>
<dbReference type="AlphaFoldDB" id="C6CCX5"/>
<sequence>MAEIATGTLIASHLGYQLAERVLIDDVSLTLAPGELVALIGPNGAGKSTLLRLLTGYFTPQRGDCRLLNRPLSDWPPGLLARQRAVMRQENTLTAPFSVAEVVAMGRSPWSSRPDPRSLDAVLDLTDCTHLRNRIYPQLSGGEQQRVRLAQALAQLWHDDGPRGWLFLDEPTSALDLYHQQQLLRLLRSLTAPGRLAVCCVLHDLNLASLWADRVLVLCHGRKAAEGAPAEVLDAASIARWYQADVLVGQHAEAAVPQIVLRR</sequence>
<evidence type="ECO:0000256" key="5">
    <source>
        <dbReference type="ARBA" id="ARBA00037066"/>
    </source>
</evidence>
<dbReference type="Proteomes" id="UP000002734">
    <property type="component" value="Chromosome"/>
</dbReference>
<reference evidence="7" key="1">
    <citation type="submission" date="2009-06" db="EMBL/GenBank/DDBJ databases">
        <title>Complete sequence of Dickeya dadantii Ech703.</title>
        <authorList>
            <consortium name="US DOE Joint Genome Institute"/>
            <person name="Lucas S."/>
            <person name="Copeland A."/>
            <person name="Lapidus A."/>
            <person name="Glavina del Rio T."/>
            <person name="Dalin E."/>
            <person name="Tice H."/>
            <person name="Bruce D."/>
            <person name="Goodwin L."/>
            <person name="Pitluck S."/>
            <person name="Chertkov O."/>
            <person name="Brettin T."/>
            <person name="Detter J.C."/>
            <person name="Han C."/>
            <person name="Larimer F."/>
            <person name="Land M."/>
            <person name="Hauser L."/>
            <person name="Kyrpides N."/>
            <person name="Mikhailova N."/>
            <person name="Balakrishnan V."/>
            <person name="Glasner J."/>
            <person name="Perna N.T."/>
        </authorList>
    </citation>
    <scope>NUCLEOTIDE SEQUENCE [LARGE SCALE GENOMIC DNA]</scope>
    <source>
        <strain evidence="7">Ech703</strain>
    </source>
</reference>
<evidence type="ECO:0000256" key="2">
    <source>
        <dbReference type="ARBA" id="ARBA00022741"/>
    </source>
</evidence>
<comment type="function">
    <text evidence="5">Part of the ABC transporter complex HmuTUV involved in hemin import. Responsible for energy coupling to the transport system.</text>
</comment>